<dbReference type="Pfam" id="PF14543">
    <property type="entry name" value="TAXi_N"/>
    <property type="match status" value="1"/>
</dbReference>
<dbReference type="GO" id="GO:0006508">
    <property type="term" value="P:proteolysis"/>
    <property type="evidence" value="ECO:0007669"/>
    <property type="project" value="UniProtKB-KW"/>
</dbReference>
<name>B2CSI3_HORVU</name>
<reference evidence="3" key="1">
    <citation type="submission" date="2008-03" db="EMBL/GenBank/DDBJ databases">
        <title>Hordeum vulgare endosperm cDNA clone.</title>
        <authorList>
            <person name="Daroda L."/>
        </authorList>
    </citation>
    <scope>NUCLEOTIDE SEQUENCE</scope>
    <source>
        <tissue evidence="3">Young shoot</tissue>
    </source>
</reference>
<dbReference type="PROSITE" id="PS51767">
    <property type="entry name" value="PEPTIDASE_A1"/>
    <property type="match status" value="1"/>
</dbReference>
<dbReference type="InterPro" id="IPR032799">
    <property type="entry name" value="TAXi_C"/>
</dbReference>
<comment type="similarity">
    <text evidence="1">Belongs to the peptidase A1 family.</text>
</comment>
<feature type="domain" description="Peptidase A1" evidence="2">
    <location>
        <begin position="1"/>
        <end position="248"/>
    </location>
</feature>
<dbReference type="InterPro" id="IPR001461">
    <property type="entry name" value="Aspartic_peptidase_A1"/>
</dbReference>
<dbReference type="PANTHER" id="PTHR13683">
    <property type="entry name" value="ASPARTYL PROTEASES"/>
    <property type="match status" value="1"/>
</dbReference>
<dbReference type="PANTHER" id="PTHR13683:SF900">
    <property type="entry name" value="OS02G0730700 PROTEIN"/>
    <property type="match status" value="1"/>
</dbReference>
<keyword evidence="3" id="KW-0378">Hydrolase</keyword>
<evidence type="ECO:0000256" key="1">
    <source>
        <dbReference type="ARBA" id="ARBA00007447"/>
    </source>
</evidence>
<evidence type="ECO:0000313" key="3">
    <source>
        <dbReference type="EMBL" id="ACB69715.1"/>
    </source>
</evidence>
<dbReference type="Gene3D" id="2.40.70.10">
    <property type="entry name" value="Acid Proteases"/>
    <property type="match status" value="2"/>
</dbReference>
<dbReference type="ExpressionAtlas" id="B2CSI3">
    <property type="expression patterns" value="baseline and differential"/>
</dbReference>
<dbReference type="InterPro" id="IPR033121">
    <property type="entry name" value="PEPTIDASE_A1"/>
</dbReference>
<dbReference type="MEROPS" id="A01.A25"/>
<organism evidence="3">
    <name type="scientific">Hordeum vulgare</name>
    <name type="common">Barley</name>
    <dbReference type="NCBI Taxonomy" id="4513"/>
    <lineage>
        <taxon>Eukaryota</taxon>
        <taxon>Viridiplantae</taxon>
        <taxon>Streptophyta</taxon>
        <taxon>Embryophyta</taxon>
        <taxon>Tracheophyta</taxon>
        <taxon>Spermatophyta</taxon>
        <taxon>Magnoliopsida</taxon>
        <taxon>Liliopsida</taxon>
        <taxon>Poales</taxon>
        <taxon>Poaceae</taxon>
        <taxon>BOP clade</taxon>
        <taxon>Pooideae</taxon>
        <taxon>Triticodae</taxon>
        <taxon>Triticeae</taxon>
        <taxon>Hordeinae</taxon>
        <taxon>Hordeum</taxon>
    </lineage>
</organism>
<sequence>MHFNRYNGGRKASFVLGVTFDQQGQLLSSPAKTSGILGLSSAAISLPSQLASKGIISNVFGHCITRETNGGGYMFLGDDYVPRWGMTWAPIRGGPDNLYHTEAQKVNYGDQELHAGIPVQVISRCGTSYTYLPEEMYKNLIDAIKEDSPSFVQDSSDTTLPLCWKADFSVRSFFKPLNLHFGRRWFVVPKTFTIVPDDYLIISDKGNVCLGLLNGTEINHGSTIIVGDVSLRGKLVVYDNERRQIGWANSECTKPQSQKGFPSSSDDHLCEIKMCKRYAESTIGAARWIAAAIACPISSTVTSHGPHCLL</sequence>
<dbReference type="Pfam" id="PF14541">
    <property type="entry name" value="TAXi_C"/>
    <property type="match status" value="1"/>
</dbReference>
<dbReference type="EMBL" id="EU548034">
    <property type="protein sequence ID" value="ACB69715.1"/>
    <property type="molecule type" value="mRNA"/>
</dbReference>
<keyword evidence="3" id="KW-0645">Protease</keyword>
<proteinExistence type="evidence at transcript level"/>
<protein>
    <submittedName>
        <fullName evidence="3">Putative nucellin-like aspartic protease</fullName>
    </submittedName>
</protein>
<dbReference type="GO" id="GO:0004190">
    <property type="term" value="F:aspartic-type endopeptidase activity"/>
    <property type="evidence" value="ECO:0007669"/>
    <property type="project" value="InterPro"/>
</dbReference>
<dbReference type="AlphaFoldDB" id="B2CSI3"/>
<dbReference type="SUPFAM" id="SSF50630">
    <property type="entry name" value="Acid proteases"/>
    <property type="match status" value="1"/>
</dbReference>
<dbReference type="InterPro" id="IPR021109">
    <property type="entry name" value="Peptidase_aspartic_dom_sf"/>
</dbReference>
<evidence type="ECO:0000259" key="2">
    <source>
        <dbReference type="PROSITE" id="PS51767"/>
    </source>
</evidence>
<dbReference type="InterPro" id="IPR032861">
    <property type="entry name" value="TAXi_N"/>
</dbReference>
<accession>B2CSI3</accession>